<keyword evidence="2" id="KW-1185">Reference proteome</keyword>
<reference evidence="2" key="1">
    <citation type="submission" date="2017-06" db="EMBL/GenBank/DDBJ databases">
        <title>Genome analysis of Fimbriiglobus ruber SP5, the first member of the order Planctomycetales with confirmed chitinolytic capability.</title>
        <authorList>
            <person name="Ravin N.V."/>
            <person name="Rakitin A.L."/>
            <person name="Ivanova A.A."/>
            <person name="Beletsky A.V."/>
            <person name="Kulichevskaya I.S."/>
            <person name="Mardanov A.V."/>
            <person name="Dedysh S.N."/>
        </authorList>
    </citation>
    <scope>NUCLEOTIDE SEQUENCE [LARGE SCALE GENOMIC DNA]</scope>
    <source>
        <strain evidence="2">SP5</strain>
    </source>
</reference>
<evidence type="ECO:0000313" key="2">
    <source>
        <dbReference type="Proteomes" id="UP000214646"/>
    </source>
</evidence>
<gene>
    <name evidence="1" type="ORF">FRUB_04990</name>
</gene>
<sequence length="46" mass="5255">METYSPQKGEEVKAALSRFSRSWNANWINAGNVLVVLYPNTHDGFR</sequence>
<organism evidence="1 2">
    <name type="scientific">Fimbriiglobus ruber</name>
    <dbReference type="NCBI Taxonomy" id="1908690"/>
    <lineage>
        <taxon>Bacteria</taxon>
        <taxon>Pseudomonadati</taxon>
        <taxon>Planctomycetota</taxon>
        <taxon>Planctomycetia</taxon>
        <taxon>Gemmatales</taxon>
        <taxon>Gemmataceae</taxon>
        <taxon>Fimbriiglobus</taxon>
    </lineage>
</organism>
<protein>
    <submittedName>
        <fullName evidence="1">Uncharacterized protein</fullName>
    </submittedName>
</protein>
<evidence type="ECO:0000313" key="1">
    <source>
        <dbReference type="EMBL" id="OWK41098.1"/>
    </source>
</evidence>
<comment type="caution">
    <text evidence="1">The sequence shown here is derived from an EMBL/GenBank/DDBJ whole genome shotgun (WGS) entry which is preliminary data.</text>
</comment>
<dbReference type="EMBL" id="NIDE01000007">
    <property type="protein sequence ID" value="OWK41098.1"/>
    <property type="molecule type" value="Genomic_DNA"/>
</dbReference>
<dbReference type="AlphaFoldDB" id="A0A225DR54"/>
<dbReference type="Proteomes" id="UP000214646">
    <property type="component" value="Unassembled WGS sequence"/>
</dbReference>
<name>A0A225DR54_9BACT</name>
<proteinExistence type="predicted"/>
<accession>A0A225DR54</accession>